<dbReference type="Proteomes" id="UP000275267">
    <property type="component" value="Unassembled WGS sequence"/>
</dbReference>
<evidence type="ECO:0000313" key="2">
    <source>
        <dbReference type="EMBL" id="RLN30228.1"/>
    </source>
</evidence>
<dbReference type="EMBL" id="PQIB02000003">
    <property type="protein sequence ID" value="RLN30228.1"/>
    <property type="molecule type" value="Genomic_DNA"/>
</dbReference>
<dbReference type="PANTHER" id="PTHR35161">
    <property type="entry name" value="OS02G0303100 PROTEIN"/>
    <property type="match status" value="1"/>
</dbReference>
<evidence type="ECO:0000313" key="3">
    <source>
        <dbReference type="Proteomes" id="UP000275267"/>
    </source>
</evidence>
<feature type="compositionally biased region" description="Low complexity" evidence="1">
    <location>
        <begin position="27"/>
        <end position="39"/>
    </location>
</feature>
<accession>A0A3L6T3N4</accession>
<dbReference type="AlphaFoldDB" id="A0A3L6T3N4"/>
<gene>
    <name evidence="2" type="ORF">C2845_PM05G32270</name>
</gene>
<protein>
    <submittedName>
        <fullName evidence="2">Uncharacterized protein</fullName>
    </submittedName>
</protein>
<keyword evidence="3" id="KW-1185">Reference proteome</keyword>
<comment type="caution">
    <text evidence="2">The sequence shown here is derived from an EMBL/GenBank/DDBJ whole genome shotgun (WGS) entry which is preliminary data.</text>
</comment>
<feature type="region of interest" description="Disordered" evidence="1">
    <location>
        <begin position="19"/>
        <end position="59"/>
    </location>
</feature>
<organism evidence="2 3">
    <name type="scientific">Panicum miliaceum</name>
    <name type="common">Proso millet</name>
    <name type="synonym">Broomcorn millet</name>
    <dbReference type="NCBI Taxonomy" id="4540"/>
    <lineage>
        <taxon>Eukaryota</taxon>
        <taxon>Viridiplantae</taxon>
        <taxon>Streptophyta</taxon>
        <taxon>Embryophyta</taxon>
        <taxon>Tracheophyta</taxon>
        <taxon>Spermatophyta</taxon>
        <taxon>Magnoliopsida</taxon>
        <taxon>Liliopsida</taxon>
        <taxon>Poales</taxon>
        <taxon>Poaceae</taxon>
        <taxon>PACMAD clade</taxon>
        <taxon>Panicoideae</taxon>
        <taxon>Panicodae</taxon>
        <taxon>Paniceae</taxon>
        <taxon>Panicinae</taxon>
        <taxon>Panicum</taxon>
        <taxon>Panicum sect. Panicum</taxon>
    </lineage>
</organism>
<dbReference type="PANTHER" id="PTHR35161:SF1">
    <property type="entry name" value="OS02G0138300 PROTEIN"/>
    <property type="match status" value="1"/>
</dbReference>
<evidence type="ECO:0000256" key="1">
    <source>
        <dbReference type="SAM" id="MobiDB-lite"/>
    </source>
</evidence>
<reference evidence="3" key="1">
    <citation type="journal article" date="2019" name="Nat. Commun.">
        <title>The genome of broomcorn millet.</title>
        <authorList>
            <person name="Zou C."/>
            <person name="Miki D."/>
            <person name="Li D."/>
            <person name="Tang Q."/>
            <person name="Xiao L."/>
            <person name="Rajput S."/>
            <person name="Deng P."/>
            <person name="Jia W."/>
            <person name="Huang R."/>
            <person name="Zhang M."/>
            <person name="Sun Y."/>
            <person name="Hu J."/>
            <person name="Fu X."/>
            <person name="Schnable P.S."/>
            <person name="Li F."/>
            <person name="Zhang H."/>
            <person name="Feng B."/>
            <person name="Zhu X."/>
            <person name="Liu R."/>
            <person name="Schnable J.C."/>
            <person name="Zhu J.-K."/>
            <person name="Zhang H."/>
        </authorList>
    </citation>
    <scope>NUCLEOTIDE SEQUENCE [LARGE SCALE GENOMIC DNA]</scope>
</reference>
<proteinExistence type="predicted"/>
<name>A0A3L6T3N4_PANMI</name>
<sequence>MKAAPKLLQFLSRRALAALPAPPTPSAPRRLVTPPAASSTPPPPSRSPRHQPLLSAGEEVPGEKWEKAVDYFRKSGILITVPDLGTGSDYNLITFNARQPYILKEAAKRSFRSLLQRVVNIHIANKCITLPIVMENILASSTGVLQFSEEETKAQTPEGVNRNYADLERCMVSIMKEIHGDDVHSKLPKGLSHLLSGMVDDSLDRSYLLPNHTSVLPASTRAIAVLKTYMLLFEELPKIDNTHATLASAILKTAAAPYMVTGNNWYDIAQNDAMLSRWLKHRGGRMYRRDEEFDDFASACYPPLHGALDSKPIWWHVYL</sequence>
<dbReference type="OrthoDB" id="672749at2759"/>